<feature type="region of interest" description="Disordered" evidence="2">
    <location>
        <begin position="492"/>
        <end position="613"/>
    </location>
</feature>
<evidence type="ECO:0000256" key="2">
    <source>
        <dbReference type="SAM" id="MobiDB-lite"/>
    </source>
</evidence>
<organism evidence="3 4">
    <name type="scientific">Protomyces lactucae-debilis</name>
    <dbReference type="NCBI Taxonomy" id="2754530"/>
    <lineage>
        <taxon>Eukaryota</taxon>
        <taxon>Fungi</taxon>
        <taxon>Dikarya</taxon>
        <taxon>Ascomycota</taxon>
        <taxon>Taphrinomycotina</taxon>
        <taxon>Taphrinomycetes</taxon>
        <taxon>Taphrinales</taxon>
        <taxon>Protomycetaceae</taxon>
        <taxon>Protomyces</taxon>
    </lineage>
</organism>
<feature type="compositionally biased region" description="Polar residues" evidence="2">
    <location>
        <begin position="681"/>
        <end position="690"/>
    </location>
</feature>
<feature type="compositionally biased region" description="Polar residues" evidence="2">
    <location>
        <begin position="518"/>
        <end position="536"/>
    </location>
</feature>
<feature type="region of interest" description="Disordered" evidence="2">
    <location>
        <begin position="717"/>
        <end position="801"/>
    </location>
</feature>
<name>A0A1Y2FUA8_PROLT</name>
<dbReference type="Proteomes" id="UP000193685">
    <property type="component" value="Unassembled WGS sequence"/>
</dbReference>
<comment type="caution">
    <text evidence="3">The sequence shown here is derived from an EMBL/GenBank/DDBJ whole genome shotgun (WGS) entry which is preliminary data.</text>
</comment>
<reference evidence="3 4" key="1">
    <citation type="submission" date="2016-07" db="EMBL/GenBank/DDBJ databases">
        <title>Pervasive Adenine N6-methylation of Active Genes in Fungi.</title>
        <authorList>
            <consortium name="DOE Joint Genome Institute"/>
            <person name="Mondo S.J."/>
            <person name="Dannebaum R.O."/>
            <person name="Kuo R.C."/>
            <person name="Labutti K."/>
            <person name="Haridas S."/>
            <person name="Kuo A."/>
            <person name="Salamov A."/>
            <person name="Ahrendt S.R."/>
            <person name="Lipzen A."/>
            <person name="Sullivan W."/>
            <person name="Andreopoulos W.B."/>
            <person name="Clum A."/>
            <person name="Lindquist E."/>
            <person name="Daum C."/>
            <person name="Ramamoorthy G.K."/>
            <person name="Gryganskyi A."/>
            <person name="Culley D."/>
            <person name="Magnuson J.K."/>
            <person name="James T.Y."/>
            <person name="O'Malley M.A."/>
            <person name="Stajich J.E."/>
            <person name="Spatafora J.W."/>
            <person name="Visel A."/>
            <person name="Grigoriev I.V."/>
        </authorList>
    </citation>
    <scope>NUCLEOTIDE SEQUENCE [LARGE SCALE GENOMIC DNA]</scope>
    <source>
        <strain evidence="3 4">12-1054</strain>
    </source>
</reference>
<feature type="compositionally biased region" description="Low complexity" evidence="2">
    <location>
        <begin position="732"/>
        <end position="742"/>
    </location>
</feature>
<evidence type="ECO:0000256" key="1">
    <source>
        <dbReference type="SAM" id="Coils"/>
    </source>
</evidence>
<feature type="region of interest" description="Disordered" evidence="2">
    <location>
        <begin position="381"/>
        <end position="466"/>
    </location>
</feature>
<feature type="compositionally biased region" description="Acidic residues" evidence="2">
    <location>
        <begin position="385"/>
        <end position="397"/>
    </location>
</feature>
<feature type="compositionally biased region" description="Basic and acidic residues" evidence="2">
    <location>
        <begin position="398"/>
        <end position="412"/>
    </location>
</feature>
<feature type="region of interest" description="Disordered" evidence="2">
    <location>
        <begin position="676"/>
        <end position="699"/>
    </location>
</feature>
<keyword evidence="1" id="KW-0175">Coiled coil</keyword>
<feature type="compositionally biased region" description="Polar residues" evidence="2">
    <location>
        <begin position="748"/>
        <end position="797"/>
    </location>
</feature>
<keyword evidence="4" id="KW-1185">Reference proteome</keyword>
<dbReference type="EMBL" id="MCFI01000001">
    <property type="protein sequence ID" value="ORY87568.1"/>
    <property type="molecule type" value="Genomic_DNA"/>
</dbReference>
<feature type="region of interest" description="Disordered" evidence="2">
    <location>
        <begin position="289"/>
        <end position="312"/>
    </location>
</feature>
<feature type="compositionally biased region" description="Low complexity" evidence="2">
    <location>
        <begin position="591"/>
        <end position="605"/>
    </location>
</feature>
<gene>
    <name evidence="3" type="ORF">BCR37DRAFT_396037</name>
</gene>
<accession>A0A1Y2FUA8</accession>
<proteinExistence type="predicted"/>
<dbReference type="AlphaFoldDB" id="A0A1Y2FUA8"/>
<feature type="compositionally biased region" description="Polar residues" evidence="2">
    <location>
        <begin position="413"/>
        <end position="426"/>
    </location>
</feature>
<feature type="compositionally biased region" description="Polar residues" evidence="2">
    <location>
        <begin position="571"/>
        <end position="590"/>
    </location>
</feature>
<evidence type="ECO:0000313" key="4">
    <source>
        <dbReference type="Proteomes" id="UP000193685"/>
    </source>
</evidence>
<feature type="region of interest" description="Disordered" evidence="2">
    <location>
        <begin position="346"/>
        <end position="367"/>
    </location>
</feature>
<evidence type="ECO:0000313" key="3">
    <source>
        <dbReference type="EMBL" id="ORY87568.1"/>
    </source>
</evidence>
<feature type="region of interest" description="Disordered" evidence="2">
    <location>
        <begin position="66"/>
        <end position="88"/>
    </location>
</feature>
<protein>
    <submittedName>
        <fullName evidence="3">Uncharacterized protein</fullName>
    </submittedName>
</protein>
<feature type="region of interest" description="Disordered" evidence="2">
    <location>
        <begin position="197"/>
        <end position="217"/>
    </location>
</feature>
<feature type="compositionally biased region" description="Polar residues" evidence="2">
    <location>
        <begin position="208"/>
        <end position="217"/>
    </location>
</feature>
<sequence length="821" mass="89594">MLSDLPHATGLHQLLSYSATQLLSYSSFPLSSLFLCSYTPRPAPCSLPSYPPSSVHPQASSSMLQKWKHRLSISPKKQQQQQQRESSINKAGHALQDTLVTPLAQAHVRVDSATASISSSAGASSTHHRAMQQLHANGSNMSTPTLASAISSEEGSLLSTQSIGLPQSTVAITTGQLQDLYKRQGPLRGVSACPQSIQPIQQADVPEKTSSPPSRSSMDMGDNMFAALGLQSVAQRPAQLVIQTTVTQSTSRKTNRSFYSNDDKVSWMVQSAEQSDEDVFTAREQALQRLESTSPRPAHDEEVTAASPLPSKVSGIELHDDQEMVATLTQAAVWADSFYDEDSFIHDLPKPGLPQSPAGSDRSSLRRMTTDDYNVLVQTMATAPDSEEDTYQDDEEVMEKHERELSSWRSKQDSSNMLSKQAQQPAEQDIFKPLPKYRKTKLSQSVNEVPPSRSLRALPADDPDDDIPLDQLFARDVALKDMAGIRFSASTPNLLDRPTISPIQPPRRPFAGEPPARTYSSSSLLGLHKQNSSTSDVAEAPRKSPFRNTNGSGGTLLEQAARQQERRQQLMRGSSSDSTTFRPLASTSLQASASPYRSASPARPSNTSLRGIYPKENPAQQQLEQVGTLSTMLNHYISIARAAQLTAQDAEERVVALQTQLDALNTLDHSLPGFFNEMQRTESPSPLTKSQRPKSEAPSLSLSLRMPVLQAPIPQQGVQSSLITQPAKRPESAISATSSSISKRYRQPQMQAHASFASVGSASTGSLPPVSQSRYTPRLSLSPTQSTCVETVGQQENQMDEEELWQRLAQQKRRLGKSTSA</sequence>
<feature type="coiled-coil region" evidence="1">
    <location>
        <begin position="640"/>
        <end position="667"/>
    </location>
</feature>
<dbReference type="GeneID" id="63788300"/>
<dbReference type="RefSeq" id="XP_040728063.1">
    <property type="nucleotide sequence ID" value="XM_040871701.1"/>
</dbReference>